<accession>A0AAD6B4N7</accession>
<dbReference type="AlphaFoldDB" id="A0AAD6B4N7"/>
<reference evidence="1" key="1">
    <citation type="submission" date="2022-11" db="EMBL/GenBank/DDBJ databases">
        <title>Chromosome-level genome of Pogonophryne albipinna.</title>
        <authorList>
            <person name="Jo E."/>
        </authorList>
    </citation>
    <scope>NUCLEOTIDE SEQUENCE</scope>
    <source>
        <strain evidence="1">SGF0006</strain>
        <tissue evidence="1">Muscle</tissue>
    </source>
</reference>
<evidence type="ECO:0000313" key="1">
    <source>
        <dbReference type="EMBL" id="KAJ4936798.1"/>
    </source>
</evidence>
<comment type="caution">
    <text evidence="1">The sequence shown here is derived from an EMBL/GenBank/DDBJ whole genome shotgun (WGS) entry which is preliminary data.</text>
</comment>
<organism evidence="1 2">
    <name type="scientific">Pogonophryne albipinna</name>
    <dbReference type="NCBI Taxonomy" id="1090488"/>
    <lineage>
        <taxon>Eukaryota</taxon>
        <taxon>Metazoa</taxon>
        <taxon>Chordata</taxon>
        <taxon>Craniata</taxon>
        <taxon>Vertebrata</taxon>
        <taxon>Euteleostomi</taxon>
        <taxon>Actinopterygii</taxon>
        <taxon>Neopterygii</taxon>
        <taxon>Teleostei</taxon>
        <taxon>Neoteleostei</taxon>
        <taxon>Acanthomorphata</taxon>
        <taxon>Eupercaria</taxon>
        <taxon>Perciformes</taxon>
        <taxon>Notothenioidei</taxon>
        <taxon>Pogonophryne</taxon>
    </lineage>
</organism>
<feature type="non-terminal residue" evidence="1">
    <location>
        <position position="1"/>
    </location>
</feature>
<proteinExistence type="predicted"/>
<evidence type="ECO:0000313" key="2">
    <source>
        <dbReference type="Proteomes" id="UP001219934"/>
    </source>
</evidence>
<keyword evidence="2" id="KW-1185">Reference proteome</keyword>
<name>A0AAD6B4N7_9TELE</name>
<dbReference type="Proteomes" id="UP001219934">
    <property type="component" value="Unassembled WGS sequence"/>
</dbReference>
<protein>
    <submittedName>
        <fullName evidence="1">Uncharacterized protein</fullName>
    </submittedName>
</protein>
<feature type="non-terminal residue" evidence="1">
    <location>
        <position position="99"/>
    </location>
</feature>
<gene>
    <name evidence="1" type="ORF">JOQ06_001384</name>
</gene>
<sequence length="99" mass="10661">QGLSSSPFLSKLSKSLIRLLIATPLQGGRQQHPCKEGDINTIQGLGEGSEVRGRLIKGCSQRNTVEEYHGVSQPSHREACYEEFRAAAAAATSLSLSHL</sequence>
<dbReference type="EMBL" id="JAPTMU010000010">
    <property type="protein sequence ID" value="KAJ4936798.1"/>
    <property type="molecule type" value="Genomic_DNA"/>
</dbReference>